<evidence type="ECO:0000256" key="2">
    <source>
        <dbReference type="ARBA" id="ARBA00023125"/>
    </source>
</evidence>
<dbReference type="InterPro" id="IPR016032">
    <property type="entry name" value="Sig_transdc_resp-reg_C-effctor"/>
</dbReference>
<dbReference type="Proteomes" id="UP000830167">
    <property type="component" value="Chromosome"/>
</dbReference>
<evidence type="ECO:0000313" key="5">
    <source>
        <dbReference type="EMBL" id="UOF92283.1"/>
    </source>
</evidence>
<evidence type="ECO:0000256" key="1">
    <source>
        <dbReference type="ARBA" id="ARBA00023015"/>
    </source>
</evidence>
<evidence type="ECO:0000259" key="4">
    <source>
        <dbReference type="PROSITE" id="PS50043"/>
    </source>
</evidence>
<dbReference type="EMBL" id="CP089291">
    <property type="protein sequence ID" value="UOF92283.1"/>
    <property type="molecule type" value="Genomic_DNA"/>
</dbReference>
<sequence length="221" mass="25637">MNGYNCDGIRILVAGDSMSLTRDVHFLHLQKDPCLQSDTCKIVANVVNDQEVVTKCRECLPDVVLMAIRNLSCFQKEMIQAMKSEHSNLRILVLSNKDQVLIQAMRMGVYGYYLRLMTSAKLLDLIERIRKGECVLPGPLLKKILVEYKKKDSSKWMNMKLTQRELEILRLIFAKKSTWEIARILQISKSTVSFHISKILKKFNCLNRYEAIEYAIRQHII</sequence>
<dbReference type="Pfam" id="PF00196">
    <property type="entry name" value="GerE"/>
    <property type="match status" value="1"/>
</dbReference>
<gene>
    <name evidence="5" type="ORF">LSG31_09025</name>
</gene>
<dbReference type="Gene3D" id="3.40.50.2300">
    <property type="match status" value="1"/>
</dbReference>
<evidence type="ECO:0000313" key="6">
    <source>
        <dbReference type="Proteomes" id="UP000830167"/>
    </source>
</evidence>
<proteinExistence type="predicted"/>
<keyword evidence="2" id="KW-0238">DNA-binding</keyword>
<dbReference type="InterPro" id="IPR039420">
    <property type="entry name" value="WalR-like"/>
</dbReference>
<dbReference type="SMART" id="SM00421">
    <property type="entry name" value="HTH_LUXR"/>
    <property type="match status" value="1"/>
</dbReference>
<dbReference type="RefSeq" id="WP_347438961.1">
    <property type="nucleotide sequence ID" value="NZ_CP089291.1"/>
</dbReference>
<reference evidence="5" key="1">
    <citation type="submission" date="2021-12" db="EMBL/GenBank/DDBJ databases">
        <title>Alicyclobacillaceae gen. nov., sp. nov., isolated from chalcocite enrichment system.</title>
        <authorList>
            <person name="Jiang Z."/>
        </authorList>
    </citation>
    <scope>NUCLEOTIDE SEQUENCE</scope>
    <source>
        <strain evidence="5">MYW30-H2</strain>
    </source>
</reference>
<evidence type="ECO:0000256" key="3">
    <source>
        <dbReference type="ARBA" id="ARBA00023163"/>
    </source>
</evidence>
<dbReference type="PANTHER" id="PTHR43214">
    <property type="entry name" value="TWO-COMPONENT RESPONSE REGULATOR"/>
    <property type="match status" value="1"/>
</dbReference>
<dbReference type="PROSITE" id="PS50043">
    <property type="entry name" value="HTH_LUXR_2"/>
    <property type="match status" value="1"/>
</dbReference>
<dbReference type="PRINTS" id="PR00038">
    <property type="entry name" value="HTHLUXR"/>
</dbReference>
<dbReference type="InterPro" id="IPR011006">
    <property type="entry name" value="CheY-like_superfamily"/>
</dbReference>
<dbReference type="PANTHER" id="PTHR43214:SF43">
    <property type="entry name" value="TWO-COMPONENT RESPONSE REGULATOR"/>
    <property type="match status" value="1"/>
</dbReference>
<name>A0ABY4CSS3_9BACL</name>
<dbReference type="CDD" id="cd06170">
    <property type="entry name" value="LuxR_C_like"/>
    <property type="match status" value="1"/>
</dbReference>
<dbReference type="SUPFAM" id="SSF52172">
    <property type="entry name" value="CheY-like"/>
    <property type="match status" value="1"/>
</dbReference>
<feature type="domain" description="HTH luxR-type" evidence="4">
    <location>
        <begin position="150"/>
        <end position="219"/>
    </location>
</feature>
<dbReference type="SUPFAM" id="SSF46894">
    <property type="entry name" value="C-terminal effector domain of the bipartite response regulators"/>
    <property type="match status" value="1"/>
</dbReference>
<organism evidence="5 6">
    <name type="scientific">Fodinisporobacter ferrooxydans</name>
    <dbReference type="NCBI Taxonomy" id="2901836"/>
    <lineage>
        <taxon>Bacteria</taxon>
        <taxon>Bacillati</taxon>
        <taxon>Bacillota</taxon>
        <taxon>Bacilli</taxon>
        <taxon>Bacillales</taxon>
        <taxon>Alicyclobacillaceae</taxon>
        <taxon>Fodinisporobacter</taxon>
    </lineage>
</organism>
<keyword evidence="6" id="KW-1185">Reference proteome</keyword>
<dbReference type="InterPro" id="IPR000792">
    <property type="entry name" value="Tscrpt_reg_LuxR_C"/>
</dbReference>
<keyword evidence="1" id="KW-0805">Transcription regulation</keyword>
<protein>
    <submittedName>
        <fullName evidence="5">Response regulator transcription factor</fullName>
    </submittedName>
</protein>
<accession>A0ABY4CSS3</accession>
<keyword evidence="3" id="KW-0804">Transcription</keyword>